<dbReference type="Proteomes" id="UP000217768">
    <property type="component" value="Unassembled WGS sequence"/>
</dbReference>
<proteinExistence type="predicted"/>
<feature type="region of interest" description="Disordered" evidence="1">
    <location>
        <begin position="129"/>
        <end position="161"/>
    </location>
</feature>
<reference evidence="2 3" key="1">
    <citation type="submission" date="2017-08" db="EMBL/GenBank/DDBJ databases">
        <title>Phylogenetic analysis of Mycobacterium avium complex whole genomes.</title>
        <authorList>
            <person name="Caverly L.J."/>
            <person name="Spilker T."/>
            <person name="Lipuma J."/>
        </authorList>
    </citation>
    <scope>NUCLEOTIDE SEQUENCE [LARGE SCALE GENOMIC DNA]</scope>
    <source>
        <strain evidence="2 3">FLAC0165</strain>
    </source>
</reference>
<dbReference type="GeneID" id="75271873"/>
<gene>
    <name evidence="2" type="ORF">CKJ66_21625</name>
</gene>
<protein>
    <recommendedName>
        <fullName evidence="4">DUF4355 domain-containing protein</fullName>
    </recommendedName>
</protein>
<accession>A0A2A2ZEJ6</accession>
<dbReference type="AlphaFoldDB" id="A0A2A2ZEJ6"/>
<evidence type="ECO:0000256" key="1">
    <source>
        <dbReference type="SAM" id="MobiDB-lite"/>
    </source>
</evidence>
<feature type="region of interest" description="Disordered" evidence="1">
    <location>
        <begin position="1"/>
        <end position="58"/>
    </location>
</feature>
<feature type="compositionally biased region" description="Basic and acidic residues" evidence="1">
    <location>
        <begin position="45"/>
        <end position="58"/>
    </location>
</feature>
<feature type="compositionally biased region" description="Basic and acidic residues" evidence="1">
    <location>
        <begin position="148"/>
        <end position="161"/>
    </location>
</feature>
<name>A0A2A2ZEJ6_MYCAV</name>
<evidence type="ECO:0008006" key="4">
    <source>
        <dbReference type="Google" id="ProtNLM"/>
    </source>
</evidence>
<comment type="caution">
    <text evidence="2">The sequence shown here is derived from an EMBL/GenBank/DDBJ whole genome shotgun (WGS) entry which is preliminary data.</text>
</comment>
<sequence length="161" mass="17426">MSEDTNENTTLTDAVSPADGRTDLPEGDGAVEQENSSEGHSGSKLHREAAGYRVKLRETEAERDALAERLQRMQRAEIERLASDALSHPADLFSLSGNELADYLTEDGDVDAEKVAADVAAILAERPGLRKQIPGYDPSQGRGGRPPAKREPKSLGDVIRF</sequence>
<evidence type="ECO:0000313" key="2">
    <source>
        <dbReference type="EMBL" id="PBA24803.1"/>
    </source>
</evidence>
<dbReference type="EMBL" id="NSFD01000051">
    <property type="protein sequence ID" value="PBA24803.1"/>
    <property type="molecule type" value="Genomic_DNA"/>
</dbReference>
<dbReference type="RefSeq" id="WP_050594524.1">
    <property type="nucleotide sequence ID" value="NZ_NSEY01000057.1"/>
</dbReference>
<organism evidence="2 3">
    <name type="scientific">Mycobacterium avium</name>
    <dbReference type="NCBI Taxonomy" id="1764"/>
    <lineage>
        <taxon>Bacteria</taxon>
        <taxon>Bacillati</taxon>
        <taxon>Actinomycetota</taxon>
        <taxon>Actinomycetes</taxon>
        <taxon>Mycobacteriales</taxon>
        <taxon>Mycobacteriaceae</taxon>
        <taxon>Mycobacterium</taxon>
        <taxon>Mycobacterium avium complex (MAC)</taxon>
    </lineage>
</organism>
<evidence type="ECO:0000313" key="3">
    <source>
        <dbReference type="Proteomes" id="UP000217768"/>
    </source>
</evidence>